<evidence type="ECO:0000256" key="1">
    <source>
        <dbReference type="SAM" id="MobiDB-lite"/>
    </source>
</evidence>
<feature type="region of interest" description="Disordered" evidence="1">
    <location>
        <begin position="131"/>
        <end position="217"/>
    </location>
</feature>
<organism evidence="3 4">
    <name type="scientific">Pristionchus entomophagus</name>
    <dbReference type="NCBI Taxonomy" id="358040"/>
    <lineage>
        <taxon>Eukaryota</taxon>
        <taxon>Metazoa</taxon>
        <taxon>Ecdysozoa</taxon>
        <taxon>Nematoda</taxon>
        <taxon>Chromadorea</taxon>
        <taxon>Rhabditida</taxon>
        <taxon>Rhabditina</taxon>
        <taxon>Diplogasteromorpha</taxon>
        <taxon>Diplogasteroidea</taxon>
        <taxon>Neodiplogasteridae</taxon>
        <taxon>Pristionchus</taxon>
    </lineage>
</organism>
<comment type="caution">
    <text evidence="3">The sequence shown here is derived from an EMBL/GenBank/DDBJ whole genome shotgun (WGS) entry which is preliminary data.</text>
</comment>
<dbReference type="Proteomes" id="UP001432027">
    <property type="component" value="Unassembled WGS sequence"/>
</dbReference>
<dbReference type="EMBL" id="BTSX01000004">
    <property type="protein sequence ID" value="GMS97856.1"/>
    <property type="molecule type" value="Genomic_DNA"/>
</dbReference>
<keyword evidence="4" id="KW-1185">Reference proteome</keyword>
<reference evidence="3" key="1">
    <citation type="submission" date="2023-10" db="EMBL/GenBank/DDBJ databases">
        <title>Genome assembly of Pristionchus species.</title>
        <authorList>
            <person name="Yoshida K."/>
            <person name="Sommer R.J."/>
        </authorList>
    </citation>
    <scope>NUCLEOTIDE SEQUENCE</scope>
    <source>
        <strain evidence="3">RS0144</strain>
    </source>
</reference>
<evidence type="ECO:0000313" key="4">
    <source>
        <dbReference type="Proteomes" id="UP001432027"/>
    </source>
</evidence>
<sequence>MTGRTFLSNRLVQDVMGENAKKISIEDGRNTKDRKKWMHYLASRAVEWNRAVLRDMGHDDNAEENRRFGKRQAIYFGGEWEEWEEALAHEGVEWNALYKKRWTSLRLRLEGRDPTECVEEWKKLMCKKTKKERKRSEMKKADGGMNRPRTRSLSTIPVEKESEDHGSPIDLNELEERSVDNEEKLLDKMGRPSNSSVDQVKEEEKKGKKRKKVIREETSDEEECKIIKVNMKKQNKKKKFNEKEIPEEKETDPQSIVGREVNWRDDWRVTALWRQLNGWMEWEKKKKKEMKNLSHRINQFMIATAMREEHYEKKVKMANWIREVLARYWSVFNVQITGSSLCTIGAVNSNLDLYI</sequence>
<dbReference type="InterPro" id="IPR001005">
    <property type="entry name" value="SANT/Myb"/>
</dbReference>
<dbReference type="PROSITE" id="PS50090">
    <property type="entry name" value="MYB_LIKE"/>
    <property type="match status" value="1"/>
</dbReference>
<feature type="domain" description="Myb-like" evidence="2">
    <location>
        <begin position="78"/>
        <end position="125"/>
    </location>
</feature>
<feature type="compositionally biased region" description="Basic and acidic residues" evidence="1">
    <location>
        <begin position="174"/>
        <end position="190"/>
    </location>
</feature>
<protein>
    <recommendedName>
        <fullName evidence="2">Myb-like domain-containing protein</fullName>
    </recommendedName>
</protein>
<name>A0AAV5TUB6_9BILA</name>
<proteinExistence type="predicted"/>
<feature type="compositionally biased region" description="Basic and acidic residues" evidence="1">
    <location>
        <begin position="158"/>
        <end position="167"/>
    </location>
</feature>
<gene>
    <name evidence="3" type="ORF">PENTCL1PPCAC_20031</name>
</gene>
<accession>A0AAV5TUB6</accession>
<dbReference type="AlphaFoldDB" id="A0AAV5TUB6"/>
<feature type="non-terminal residue" evidence="3">
    <location>
        <position position="355"/>
    </location>
</feature>
<evidence type="ECO:0000259" key="2">
    <source>
        <dbReference type="PROSITE" id="PS50090"/>
    </source>
</evidence>
<evidence type="ECO:0000313" key="3">
    <source>
        <dbReference type="EMBL" id="GMS97856.1"/>
    </source>
</evidence>